<gene>
    <name evidence="1" type="ORF">EVAR_16443_1</name>
</gene>
<organism evidence="1 2">
    <name type="scientific">Eumeta variegata</name>
    <name type="common">Bagworm moth</name>
    <name type="synonym">Eumeta japonica</name>
    <dbReference type="NCBI Taxonomy" id="151549"/>
    <lineage>
        <taxon>Eukaryota</taxon>
        <taxon>Metazoa</taxon>
        <taxon>Ecdysozoa</taxon>
        <taxon>Arthropoda</taxon>
        <taxon>Hexapoda</taxon>
        <taxon>Insecta</taxon>
        <taxon>Pterygota</taxon>
        <taxon>Neoptera</taxon>
        <taxon>Endopterygota</taxon>
        <taxon>Lepidoptera</taxon>
        <taxon>Glossata</taxon>
        <taxon>Ditrysia</taxon>
        <taxon>Tineoidea</taxon>
        <taxon>Psychidae</taxon>
        <taxon>Oiketicinae</taxon>
        <taxon>Eumeta</taxon>
    </lineage>
</organism>
<evidence type="ECO:0000313" key="1">
    <source>
        <dbReference type="EMBL" id="GBP26863.1"/>
    </source>
</evidence>
<dbReference type="EMBL" id="BGZK01000186">
    <property type="protein sequence ID" value="GBP26863.1"/>
    <property type="molecule type" value="Genomic_DNA"/>
</dbReference>
<evidence type="ECO:0008006" key="3">
    <source>
        <dbReference type="Google" id="ProtNLM"/>
    </source>
</evidence>
<name>A0A4C1UK75_EUMVA</name>
<dbReference type="Proteomes" id="UP000299102">
    <property type="component" value="Unassembled WGS sequence"/>
</dbReference>
<dbReference type="AlphaFoldDB" id="A0A4C1UK75"/>
<keyword evidence="2" id="KW-1185">Reference proteome</keyword>
<protein>
    <recommendedName>
        <fullName evidence="3">Reverse transcriptase domain-containing protein</fullName>
    </recommendedName>
</protein>
<proteinExistence type="predicted"/>
<reference evidence="1 2" key="1">
    <citation type="journal article" date="2019" name="Commun. Biol.">
        <title>The bagworm genome reveals a unique fibroin gene that provides high tensile strength.</title>
        <authorList>
            <person name="Kono N."/>
            <person name="Nakamura H."/>
            <person name="Ohtoshi R."/>
            <person name="Tomita M."/>
            <person name="Numata K."/>
            <person name="Arakawa K."/>
        </authorList>
    </citation>
    <scope>NUCLEOTIDE SEQUENCE [LARGE SCALE GENOMIC DNA]</scope>
</reference>
<accession>A0A4C1UK75</accession>
<comment type="caution">
    <text evidence="1">The sequence shown here is derived from an EMBL/GenBank/DDBJ whole genome shotgun (WGS) entry which is preliminary data.</text>
</comment>
<evidence type="ECO:0000313" key="2">
    <source>
        <dbReference type="Proteomes" id="UP000299102"/>
    </source>
</evidence>
<dbReference type="OrthoDB" id="425681at2759"/>
<sequence>MDEVSVKYLLYADDQAILAPPSCGLQDMVNKMNDAVKKKVEMRSLRSICGVCRKDRCRNSDVGERYGLKEDLLTRVERGMLRWFAIWKA</sequence>